<keyword evidence="1" id="KW-1133">Transmembrane helix</keyword>
<dbReference type="AlphaFoldDB" id="A0A384L9M0"/>
<feature type="transmembrane region" description="Helical" evidence="1">
    <location>
        <begin position="110"/>
        <end position="131"/>
    </location>
</feature>
<evidence type="ECO:0000313" key="2">
    <source>
        <dbReference type="EMBL" id="ELY26036.1"/>
    </source>
</evidence>
<evidence type="ECO:0000256" key="1">
    <source>
        <dbReference type="SAM" id="Phobius"/>
    </source>
</evidence>
<proteinExistence type="predicted"/>
<accession>A0A384L9M0</accession>
<reference evidence="2 3" key="2">
    <citation type="journal article" date="2014" name="PLoS Genet.">
        <title>Phylogenetically driven sequencing of extremely halophilic archaea reveals strategies for static and dynamic osmo-response.</title>
        <authorList>
            <person name="Becker E.A."/>
            <person name="Seitzer P.M."/>
            <person name="Tritt A."/>
            <person name="Larsen D."/>
            <person name="Krusor M."/>
            <person name="Yao A.I."/>
            <person name="Wu D."/>
            <person name="Madern D."/>
            <person name="Eisen J.A."/>
            <person name="Darling A.E."/>
            <person name="Facciotti M.T."/>
        </authorList>
    </citation>
    <scope>NUCLEOTIDE SEQUENCE [LARGE SCALE GENOMIC DNA]</scope>
    <source>
        <strain evidence="3">ATCC 29605 / DSM 3757 / JCM 8879 / NBRC 14742 / NCIMB 2012 / VKM B-1768 / DS2</strain>
    </source>
</reference>
<reference evidence="3" key="1">
    <citation type="submission" date="2012-11" db="EMBL/GenBank/DDBJ databases">
        <authorList>
            <person name="Becker E.A."/>
            <person name="Seitzer P."/>
            <person name="Tritt A."/>
            <person name="Larsen D."/>
            <person name="Yao A."/>
            <person name="Wu D."/>
            <person name="Darling A."/>
            <person name="Eisen J.A."/>
            <person name="Facciotti M.T."/>
        </authorList>
    </citation>
    <scope>NUCLEOTIDE SEQUENCE [LARGE SCALE GENOMIC DNA]</scope>
    <source>
        <strain evidence="3">ATCC 29605 / DSM 3757 / JCM 8879 / NBRC 14742 / NCIMB 2012 / VKM B-1768 / DS2</strain>
    </source>
</reference>
<protein>
    <submittedName>
        <fullName evidence="2">Uncharacterized protein</fullName>
    </submittedName>
</protein>
<dbReference type="EMBL" id="AOHU01000099">
    <property type="protein sequence ID" value="ELY26036.1"/>
    <property type="molecule type" value="Genomic_DNA"/>
</dbReference>
<sequence>MVTVTPSVRPTWTDLARRGLATAAVASVANALLLTLVLGTGLVEPFAPLSYPPVVFLSAAGAVAATLVYGLLTGRVTDADRTFFRVAVAVLVASFLPDIGLLYVDPGATVPGVLVLMLMHVVVAAVCVASLTELGWGVPKGTDRTGPKSDRATAVRALFRMP</sequence>
<keyword evidence="1" id="KW-0472">Membrane</keyword>
<dbReference type="OrthoDB" id="292951at2157"/>
<evidence type="ECO:0000313" key="3">
    <source>
        <dbReference type="Proteomes" id="UP000011532"/>
    </source>
</evidence>
<dbReference type="Pfam" id="PF19545">
    <property type="entry name" value="DUF6069"/>
    <property type="match status" value="1"/>
</dbReference>
<feature type="transmembrane region" description="Helical" evidence="1">
    <location>
        <begin position="20"/>
        <end position="42"/>
    </location>
</feature>
<feature type="transmembrane region" description="Helical" evidence="1">
    <location>
        <begin position="54"/>
        <end position="72"/>
    </location>
</feature>
<dbReference type="InterPro" id="IPR045713">
    <property type="entry name" value="DUF6069"/>
</dbReference>
<feature type="transmembrane region" description="Helical" evidence="1">
    <location>
        <begin position="84"/>
        <end position="104"/>
    </location>
</feature>
<comment type="caution">
    <text evidence="2">The sequence shown here is derived from an EMBL/GenBank/DDBJ whole genome shotgun (WGS) entry which is preliminary data.</text>
</comment>
<gene>
    <name evidence="2" type="ORF">C498_16029</name>
</gene>
<organism evidence="2 3">
    <name type="scientific">Haloferax volcanii (strain ATCC 29605 / DSM 3757 / JCM 8879 / NBRC 14742 / NCIMB 2012 / VKM B-1768 / DS2)</name>
    <name type="common">Halobacterium volcanii</name>
    <dbReference type="NCBI Taxonomy" id="309800"/>
    <lineage>
        <taxon>Archaea</taxon>
        <taxon>Methanobacteriati</taxon>
        <taxon>Methanobacteriota</taxon>
        <taxon>Stenosarchaea group</taxon>
        <taxon>Halobacteria</taxon>
        <taxon>Halobacteriales</taxon>
        <taxon>Haloferacaceae</taxon>
        <taxon>Haloferax</taxon>
    </lineage>
</organism>
<name>A0A384L9M0_HALVD</name>
<keyword evidence="1" id="KW-0812">Transmembrane</keyword>
<dbReference type="Proteomes" id="UP000011532">
    <property type="component" value="Unassembled WGS sequence"/>
</dbReference>